<dbReference type="InterPro" id="IPR012337">
    <property type="entry name" value="RNaseH-like_sf"/>
</dbReference>
<evidence type="ECO:0000256" key="14">
    <source>
        <dbReference type="ARBA" id="ARBA00023172"/>
    </source>
</evidence>
<evidence type="ECO:0000313" key="21">
    <source>
        <dbReference type="Proteomes" id="UP000326396"/>
    </source>
</evidence>
<proteinExistence type="predicted"/>
<evidence type="ECO:0000256" key="9">
    <source>
        <dbReference type="ARBA" id="ARBA00022842"/>
    </source>
</evidence>
<keyword evidence="12" id="KW-0239">DNA-directed DNA polymerase</keyword>
<dbReference type="GO" id="GO:0015074">
    <property type="term" value="P:DNA integration"/>
    <property type="evidence" value="ECO:0007669"/>
    <property type="project" value="UniProtKB-KW"/>
</dbReference>
<feature type="compositionally biased region" description="Basic and acidic residues" evidence="17">
    <location>
        <begin position="1207"/>
        <end position="1221"/>
    </location>
</feature>
<evidence type="ECO:0000256" key="15">
    <source>
        <dbReference type="PROSITE-ProRule" id="PRU00047"/>
    </source>
</evidence>
<feature type="compositionally biased region" description="Acidic residues" evidence="17">
    <location>
        <begin position="1227"/>
        <end position="1242"/>
    </location>
</feature>
<dbReference type="SUPFAM" id="SSF53098">
    <property type="entry name" value="Ribonuclease H-like"/>
    <property type="match status" value="2"/>
</dbReference>
<comment type="caution">
    <text evidence="20">The sequence shown here is derived from an EMBL/GenBank/DDBJ whole genome shotgun (WGS) entry which is preliminary data.</text>
</comment>
<keyword evidence="21" id="KW-1185">Reference proteome</keyword>
<evidence type="ECO:0000256" key="3">
    <source>
        <dbReference type="ARBA" id="ARBA00022695"/>
    </source>
</evidence>
<dbReference type="Pfam" id="PF00098">
    <property type="entry name" value="zf-CCHC"/>
    <property type="match status" value="1"/>
</dbReference>
<dbReference type="Pfam" id="PF17921">
    <property type="entry name" value="Integrase_H2C2"/>
    <property type="match status" value="1"/>
</dbReference>
<organism evidence="20 21">
    <name type="scientific">Mikania micrantha</name>
    <name type="common">bitter vine</name>
    <dbReference type="NCBI Taxonomy" id="192012"/>
    <lineage>
        <taxon>Eukaryota</taxon>
        <taxon>Viridiplantae</taxon>
        <taxon>Streptophyta</taxon>
        <taxon>Embryophyta</taxon>
        <taxon>Tracheophyta</taxon>
        <taxon>Spermatophyta</taxon>
        <taxon>Magnoliopsida</taxon>
        <taxon>eudicotyledons</taxon>
        <taxon>Gunneridae</taxon>
        <taxon>Pentapetalae</taxon>
        <taxon>asterids</taxon>
        <taxon>campanulids</taxon>
        <taxon>Asterales</taxon>
        <taxon>Asteraceae</taxon>
        <taxon>Asteroideae</taxon>
        <taxon>Heliantheae alliance</taxon>
        <taxon>Eupatorieae</taxon>
        <taxon>Mikania</taxon>
    </lineage>
</organism>
<dbReference type="InterPro" id="IPR000477">
    <property type="entry name" value="RT_dom"/>
</dbReference>
<dbReference type="GO" id="GO:0003964">
    <property type="term" value="F:RNA-directed DNA polymerase activity"/>
    <property type="evidence" value="ECO:0007669"/>
    <property type="project" value="UniProtKB-KW"/>
</dbReference>
<dbReference type="GO" id="GO:0003677">
    <property type="term" value="F:DNA binding"/>
    <property type="evidence" value="ECO:0007669"/>
    <property type="project" value="UniProtKB-KW"/>
</dbReference>
<dbReference type="InterPro" id="IPR001584">
    <property type="entry name" value="Integrase_cat-core"/>
</dbReference>
<evidence type="ECO:0000256" key="11">
    <source>
        <dbReference type="ARBA" id="ARBA00022918"/>
    </source>
</evidence>
<keyword evidence="15" id="KW-0863">Zinc-finger</keyword>
<keyword evidence="16" id="KW-0175">Coiled coil</keyword>
<keyword evidence="3" id="KW-0548">Nucleotidyltransferase</keyword>
<gene>
    <name evidence="20" type="ORF">E3N88_04235</name>
</gene>
<sequence length="4295" mass="488193">MKAHKCLRKGHTAVIALITEKPVAEKKIEDIPVVCEFPEVFPEDLPGLPPIRQVEFRIDLTPDASSIARVPYRLAPSEMQELSTQLQELLDKGFIRPSFSPWGAPVFFIKKKDGTFRMCIDYRELKKVTIKNWYPLPRIDDLFDQLQGSSYYSKIDLRSGYHQLRVQEEHIPKTAFRTRYGHYEFLVMPFWLTNAPAVFMDLMNRQEQLYAKFSKCDLWMREVQFLGHIVNKKGIHVDPTKIEAIKNSEAPKTPTEVRQFLGLAGYYRRFIEGFSKIAQPLTALTHKGTKYNWTDKQEAAFQLLKQKLCSAPILSLPEGTEDFVVYCDASAQGLGCVLMQRDKVIAYASRQLRPHEKNYTTHDLELGAVVFALKIWRHYLYGTKCTIYTDHKSLQHIFDQKELNMRQRRWVELLNDYECAIKYHPGKANVVADALSRKDTTGTRRVRALMMTIHTDLPDKVRSAQLEALEKENLVQESLRGMEEQLDVKPERIRYFINRLWIPLHGGLRELVMDEAHKSRYSVHPGSDKMYHDLKALYCWPHMKADIARYVSKCLTCSKVKVEYQKPSGLLQQPEIPMWKWEQISMDFITKLPRTPSGCDTIWVIVDRLTKSGHFLAIKETDKMEKLTRIYIKEVVARHGMPISIISDRDARFTSNFWKSLHKSLGTRLDMSTAYHPQTDGQSERTIQMLEDMLRACVIEFGDSWENHLPLVEFSYNNSCHTSIQATPFEALYGRKCRSPVCWAEIGDSQITGPELVHETTEKIVQIRNRMAAARDRQKSYADKRRKPLEFQVGDRVLLKVSPWKGVIRFGKRGKLSPRYVGPFEILKRIGLVAYQLKLPDELSGVHDVFHISNLKKCLSDETLIVPLEEIQVDEQLRFIEEPAEIMDREVKQLKQSKIPIVKVCWNSRRGPEFTWEREDQMLKKCPHLFKTTATNTESAQIPESNHRRLERPLIVQLRFSTRGVRLLIPSRSYNFGSPRFLLISIGKPWNRIPHYSRGCRVDLHWNRIVFEHHQPTASLKTENFDKVTVEVAKEHMGLLSTLVSSYDGLVAGQIGNPYLTNDDYSQIDPDDMERIDIMWALASAVRRAKEFVKRNGKDINLNKESKFVTCYNCGEKGHFARQCKQPKKAGNKNPFQHQKSSTANLERRLVPIDSPSQAESSSSASKALMVQQDEGVNWDFRFNAVKEEQDKACVAEIQQSEDQSEESIREDSMVNDDKVSNSESDSMTDSDTQDSDAEADDSSTQFALMVNSSASSESDQVYTDCSSSHSECFNCVDLRSKVLAYQTHNSALMNDLDLCIEANKILKSNEKDFQAKIDLLNRQLHEAEIAVLNKQDAITSYLNTINEIKKKLAIVECDYETLGQKLKSYESSSYIIEHMISRGTDQGKEPVNYQNCPPPILNAFVNTPNDKDVKDFQVTTPLVIDPVSLSTNQSSSQTKGSLVDGVVEDWVSDSEDESDYSSKHSTPQNQPPIVMKGDAICKSKIYKELCFVKASQESEANCATNSALFGNKGKKGDKVCFECGESGHIVRFCPQLIRPKVVSFKNLKSALPKPVKSVPKPVQLKSKPPIQFKTSDKGKGKLETLNVPNVIKVNKAKSSSIYLKTSFDKNAIWKVKSSEDSVPPISDNSLPKGKWIDVAPKAGVNSNWIVDSGDSRHMTGDISLLTNVNAVRGGYVAFAGDKGGFITGEGILTNGQVSFDNVRYVKQLENNLLSVSQICDKEYKVLFDESKCYILKQGVKIPEDWILMSAPRKQDLYVLNMATASTTSSTASCFMTKATEKDSILWHKRMGHLSLRKMNHLVHNNLVEGVSLKNFKLSDICVSCKKGKQSKQSHKLKKFHSINVPLELLHMDLFGPVNRKSIAGDQYCLVITDEYSRYSWVFFLKEKSEMFDCIQVLVTKLESLYKLKIRQFRTDNGTEFKNHNMENFYNTRGIVQQFSAPYVPQMNGVAERKNMTLIEAARTMLADSSLPVQFWNEAVANACYTLNRVLIVKRHGKTCFELLHNRKPNLKYLEPFGAPCTMLKKHEQGKFNEKVEQGYFLGYSTPNKRVYNIATHNVEEWYHVDVQKYTMPPPGKGPDWMFDYSSLFDSFNMPPMYSDEDVAINDDSSDTDDNHPAAPEPVVDNLVPGLEDLNLNNLDPQVEVPAHPVGRTNRIHPQENIIGSPLDGVKTRNQISSGGLADILDFADVSFFAHSCFISQVEPRTVTEALKEESWVDAMQEELLQFKKLGVWKLVDRPKGAKVIGTRWVLRCKKDDHGIIVRNKAHLVVQGFRQIEGLDYNEVFAPVARLEAIRIFLAYASFKKFKVYQMDVKSAFLHGVISETVYVSQPPGFEDPLHRNQVYKLDKALYGLHQAPRAWYETLSTHLLNNGFRRGVIDCTLFIREKDSDLLLVQVYVDDIIFGSTNDDLCKDFEKVMKEKFEMSSMGEMKFFLGLQVDQSEAGIFIHQTKYVGDILSRFSMSDAKPAGTPLAVNHGITPDEKGELIEATLYRGMIGSFMYLTASRPDIMFATCLCARYQSKPRVSHLIALKRIMRYLKGTPELGLWYPNDDYFELTAYSDSDYGGCKRDFKSTSAGCQFFGNRLVTWQCKKQTSVSTSTCEAEYIAAASCCSQIIWIQQQLRDYGLHFSNTPIYVDNTAAIAVTKNPVQHSKTKHIDIKYHFIRDCFEKKLIDVVKIHTDHQKADLFTKAFDKPRFLYLLSANGVFQKDESAPHSAIHTHFQFFRFSVILVNPASDNHILFHLSMAGYKSVPKHNICAHLDLTTPNAKHYSEIITFLRRSRIFTAISTVHVPYHSHQQDFWSSADIDCEAEPTVIRGKVQGHDIVVSAEHIRRICGFQDSPDQPSLLDRFLVRGCFLRCKYEGDIGAGILNKAFMSPQFKYLAHVLVHCLGSRRGGFDDMRETIQCAFVALVLNKPFNFSEMIFIHMKENVVLKGDKKFLMYPRFLQQIIDAQVPDLPKINADVVRLEHMNDTTLNRVLSYRGKERKPTTRSLFGHLSRPDYRAPAGRRWRHDDSDSDVEDIVVPAGGDDSDGGDGGDGAGPSGAGGGESTVIVSTSAVSSDVMDVSSGCITTAAVVSMVDVSGAVTGGDVVLSTAQEYDIDIDSLMDLDFLATTTTTVTTSVDASVPHISEGSAESEDSGNDEGVVGDGDEESTDSDDVMEEGFEKVMESGKMVVRKRKRTEEEMEDITDPLFIPEFDISPPPRSSIPASVAVTVATSQSTSSRAGRGKRSRFSFQRRSELTSAATTTVTSVAAVSVSSLTRSRAVLTQTTIAPLTTPVTHEPVYVAASSGPSTSRADMYIPTVSVVDQLSTLNSMVLRLMEKNMEQESKIAQLTQRINDQDALLLQAADQRADLRARSAQQEEQLLKYIDEHNQLALTASGFSERILLLEAENARLAELVEGSKEGTPRIEGAENRSDESDKEMDEEEEEDSEEEQVDYEDSEKDEESDDDDHDDEAKDGSGSGSSGSSTSSQPPPAKTDEPTATEEVEAVPLRRQLDETLTMILDAQGIIQHSVSYDKEEGEIIHCLSREQIAELFRLNPDEVITDDTSVPIVDEPEPEVFDDIDEVILEDITEEEYPKYTSAEAEQPIFTDQFDQETEDLRTYWEVLKKQSTEKMPATHKKVYRTKGYKARGQILSWAYFHDLGCYAVKRERGIDYFKHPHDFKTLSGFEVNQLARLKLLYSEDSGMSAWFSWQIQYEYRKRWVNFQPQQPERYYLPEIDGDTRKHKVILKWLPPKVMKKIPLRKMRQDFMEGFRWWYCDGRTGEAVIVLCKDKQWETVRIFDPMWLTNLSHKDVIALYRHQIFFDVQDMEQALQFKRVIRICICLKVHAGADWKAISAKYLKKDTSKKIPESNHRRLERPLIVQLRFSTRGVRLLIPSRSYNFGSPRFLLISIGKPWNRIPHYSRGCRVDLHWNRIVSELQIGPTLFISLRSNTSSTGRMRQGHKSWPKRLPGEGADGQRKWADSAKGIGRFGRMDGWSNGSFGGASFACMEPIQSGRGDSIRSASFESDHIVEKDKKAIKIQDVPVVKDYADVFPDDFPGLPPERSVQFRIDLILGEVLVAKSPYGLAPSEMKELSKQLQELLDKGFIRPSFSPWGASVLFVKKKDGSLRMCIDYTELKKLTINNRYLLPRIDDLFDQLQGAQYFSKIDLRSMFLDLMNRVCKPYLNQFVIVFIDDILIHSRSEKEHEGHLKTILELLKNEQLYAKFSKCDNWLREVQFLGHVINSNGIHVDPTNIEAIKNWEVPTTPIEIRSFTGLAGYYRRFISNLSKIALSLTKLTQKSEPFLWT</sequence>
<feature type="coiled-coil region" evidence="16">
    <location>
        <begin position="3319"/>
        <end position="3374"/>
    </location>
</feature>
<keyword evidence="8" id="KW-0378">Hydrolase</keyword>
<keyword evidence="6" id="KW-0064">Aspartyl protease</keyword>
<dbReference type="Gene3D" id="4.10.60.10">
    <property type="entry name" value="Zinc finger, CCHC-type"/>
    <property type="match status" value="1"/>
</dbReference>
<feature type="compositionally biased region" description="Basic and acidic residues" evidence="17">
    <location>
        <begin position="3404"/>
        <end position="3422"/>
    </location>
</feature>
<dbReference type="Pfam" id="PF13976">
    <property type="entry name" value="gag_pre-integrs"/>
    <property type="match status" value="1"/>
</dbReference>
<accession>A0A5N6PV39</accession>
<keyword evidence="9" id="KW-0460">Magnesium</keyword>
<feature type="compositionally biased region" description="Gly residues" evidence="17">
    <location>
        <begin position="3037"/>
        <end position="3050"/>
    </location>
</feature>
<dbReference type="InterPro" id="IPR041588">
    <property type="entry name" value="Integrase_H2C2"/>
</dbReference>
<dbReference type="InterPro" id="IPR050951">
    <property type="entry name" value="Retrovirus_Pol_polyprotein"/>
</dbReference>
<dbReference type="PROSITE" id="PS50158">
    <property type="entry name" value="ZF_CCHC"/>
    <property type="match status" value="2"/>
</dbReference>
<dbReference type="InterPro" id="IPR043128">
    <property type="entry name" value="Rev_trsase/Diguanyl_cyclase"/>
</dbReference>
<dbReference type="FunFam" id="3.10.20.370:FF:000001">
    <property type="entry name" value="Retrovirus-related Pol polyprotein from transposon 17.6-like protein"/>
    <property type="match status" value="1"/>
</dbReference>
<evidence type="ECO:0000256" key="6">
    <source>
        <dbReference type="ARBA" id="ARBA00022750"/>
    </source>
</evidence>
<dbReference type="GO" id="GO:0006508">
    <property type="term" value="P:proteolysis"/>
    <property type="evidence" value="ECO:0007669"/>
    <property type="project" value="UniProtKB-KW"/>
</dbReference>
<keyword evidence="15" id="KW-0862">Zinc</keyword>
<evidence type="ECO:0000256" key="17">
    <source>
        <dbReference type="SAM" id="MobiDB-lite"/>
    </source>
</evidence>
<dbReference type="GO" id="GO:0008270">
    <property type="term" value="F:zinc ion binding"/>
    <property type="evidence" value="ECO:0007669"/>
    <property type="project" value="UniProtKB-KW"/>
</dbReference>
<feature type="region of interest" description="Disordered" evidence="17">
    <location>
        <begin position="3943"/>
        <end position="3967"/>
    </location>
</feature>
<feature type="domain" description="CCHC-type" evidence="18">
    <location>
        <begin position="1111"/>
        <end position="1126"/>
    </location>
</feature>
<protein>
    <recommendedName>
        <fullName evidence="22">Reverse transcriptase</fullName>
    </recommendedName>
</protein>
<feature type="compositionally biased region" description="Polar residues" evidence="17">
    <location>
        <begin position="1134"/>
        <end position="1145"/>
    </location>
</feature>
<keyword evidence="1" id="KW-0645">Protease</keyword>
<dbReference type="InterPro" id="IPR036875">
    <property type="entry name" value="Znf_CCHC_sf"/>
</dbReference>
<feature type="domain" description="CCHC-type" evidence="18">
    <location>
        <begin position="1521"/>
        <end position="1536"/>
    </location>
</feature>
<dbReference type="FunFam" id="3.30.70.270:FF:000003">
    <property type="entry name" value="Transposon Ty3-G Gag-Pol polyprotein"/>
    <property type="match status" value="1"/>
</dbReference>
<dbReference type="Pfam" id="PF00665">
    <property type="entry name" value="rve"/>
    <property type="match status" value="1"/>
</dbReference>
<evidence type="ECO:0008006" key="22">
    <source>
        <dbReference type="Google" id="ProtNLM"/>
    </source>
</evidence>
<evidence type="ECO:0000256" key="10">
    <source>
        <dbReference type="ARBA" id="ARBA00022908"/>
    </source>
</evidence>
<dbReference type="SMART" id="SM00343">
    <property type="entry name" value="ZnF_C2HC"/>
    <property type="match status" value="2"/>
</dbReference>
<dbReference type="GO" id="GO:0006310">
    <property type="term" value="P:DNA recombination"/>
    <property type="evidence" value="ECO:0007669"/>
    <property type="project" value="UniProtKB-KW"/>
</dbReference>
<dbReference type="PANTHER" id="PTHR37984">
    <property type="entry name" value="PROTEIN CBG26694"/>
    <property type="match status" value="1"/>
</dbReference>
<keyword evidence="14" id="KW-0233">DNA recombination</keyword>
<feature type="region of interest" description="Disordered" evidence="17">
    <location>
        <begin position="3403"/>
        <end position="3496"/>
    </location>
</feature>
<evidence type="ECO:0000256" key="12">
    <source>
        <dbReference type="ARBA" id="ARBA00022932"/>
    </source>
</evidence>
<dbReference type="InterPro" id="IPR054722">
    <property type="entry name" value="PolX-like_BBD"/>
</dbReference>
<keyword evidence="7" id="KW-0255">Endonuclease</keyword>
<evidence type="ECO:0000259" key="19">
    <source>
        <dbReference type="PROSITE" id="PS50994"/>
    </source>
</evidence>
<dbReference type="InterPro" id="IPR056924">
    <property type="entry name" value="SH3_Tf2-1"/>
</dbReference>
<dbReference type="Pfam" id="PF24626">
    <property type="entry name" value="SH3_Tf2-1"/>
    <property type="match status" value="1"/>
</dbReference>
<dbReference type="GO" id="GO:0004190">
    <property type="term" value="F:aspartic-type endopeptidase activity"/>
    <property type="evidence" value="ECO:0007669"/>
    <property type="project" value="UniProtKB-KW"/>
</dbReference>
<feature type="compositionally biased region" description="Acidic residues" evidence="17">
    <location>
        <begin position="3423"/>
        <end position="3457"/>
    </location>
</feature>
<dbReference type="OrthoDB" id="1749170at2759"/>
<evidence type="ECO:0000256" key="13">
    <source>
        <dbReference type="ARBA" id="ARBA00023125"/>
    </source>
</evidence>
<dbReference type="FunFam" id="3.30.420.10:FF:000032">
    <property type="entry name" value="Retrovirus-related Pol polyprotein from transposon 297-like Protein"/>
    <property type="match status" value="1"/>
</dbReference>
<feature type="compositionally biased region" description="Acidic residues" evidence="17">
    <location>
        <begin position="2100"/>
        <end position="2112"/>
    </location>
</feature>
<dbReference type="PROSITE" id="PS50994">
    <property type="entry name" value="INTEGRASE"/>
    <property type="match status" value="2"/>
</dbReference>
<dbReference type="GO" id="GO:0004519">
    <property type="term" value="F:endonuclease activity"/>
    <property type="evidence" value="ECO:0007669"/>
    <property type="project" value="UniProtKB-KW"/>
</dbReference>
<dbReference type="InterPro" id="IPR025724">
    <property type="entry name" value="GAG-pre-integrase_dom"/>
</dbReference>
<evidence type="ECO:0000313" key="20">
    <source>
        <dbReference type="EMBL" id="KAD7116967.1"/>
    </source>
</evidence>
<dbReference type="FunFam" id="3.30.70.270:FF:000026">
    <property type="entry name" value="Transposon Ty3-G Gag-Pol polyprotein"/>
    <property type="match status" value="1"/>
</dbReference>
<dbReference type="Proteomes" id="UP000326396">
    <property type="component" value="Linkage Group LG10"/>
</dbReference>
<feature type="region of interest" description="Disordered" evidence="17">
    <location>
        <begin position="1126"/>
        <end position="1147"/>
    </location>
</feature>
<keyword evidence="2" id="KW-0808">Transferase</keyword>
<dbReference type="InterPro" id="IPR041373">
    <property type="entry name" value="RT_RNaseH"/>
</dbReference>
<dbReference type="Gene3D" id="3.30.70.270">
    <property type="match status" value="3"/>
</dbReference>
<keyword evidence="10" id="KW-0229">DNA integration</keyword>
<evidence type="ECO:0000256" key="1">
    <source>
        <dbReference type="ARBA" id="ARBA00022670"/>
    </source>
</evidence>
<dbReference type="CDD" id="cd09274">
    <property type="entry name" value="RNase_HI_RT_Ty3"/>
    <property type="match status" value="1"/>
</dbReference>
<evidence type="ECO:0000256" key="4">
    <source>
        <dbReference type="ARBA" id="ARBA00022722"/>
    </source>
</evidence>
<dbReference type="Pfam" id="PF17917">
    <property type="entry name" value="RT_RNaseH"/>
    <property type="match status" value="1"/>
</dbReference>
<feature type="region of interest" description="Disordered" evidence="17">
    <location>
        <begin position="2100"/>
        <end position="2121"/>
    </location>
</feature>
<dbReference type="SUPFAM" id="SSF57756">
    <property type="entry name" value="Retrovirus zinc finger-like domains"/>
    <property type="match status" value="2"/>
</dbReference>
<dbReference type="GO" id="GO:0003887">
    <property type="term" value="F:DNA-directed DNA polymerase activity"/>
    <property type="evidence" value="ECO:0007669"/>
    <property type="project" value="UniProtKB-KW"/>
</dbReference>
<evidence type="ECO:0000256" key="16">
    <source>
        <dbReference type="SAM" id="Coils"/>
    </source>
</evidence>
<feature type="compositionally biased region" description="Acidic residues" evidence="17">
    <location>
        <begin position="3150"/>
        <end position="3161"/>
    </location>
</feature>
<evidence type="ECO:0000256" key="2">
    <source>
        <dbReference type="ARBA" id="ARBA00022679"/>
    </source>
</evidence>
<dbReference type="PANTHER" id="PTHR37984:SF5">
    <property type="entry name" value="PROTEIN NYNRIN-LIKE"/>
    <property type="match status" value="1"/>
</dbReference>
<feature type="region of interest" description="Disordered" evidence="17">
    <location>
        <begin position="1198"/>
        <end position="1243"/>
    </location>
</feature>
<dbReference type="Gene3D" id="3.10.10.10">
    <property type="entry name" value="HIV Type 1 Reverse Transcriptase, subunit A, domain 1"/>
    <property type="match status" value="2"/>
</dbReference>
<dbReference type="Pfam" id="PF22936">
    <property type="entry name" value="Pol_BBD"/>
    <property type="match status" value="1"/>
</dbReference>
<dbReference type="CDD" id="cd01647">
    <property type="entry name" value="RT_LTR"/>
    <property type="match status" value="2"/>
</dbReference>
<dbReference type="SUPFAM" id="SSF56672">
    <property type="entry name" value="DNA/RNA polymerases"/>
    <property type="match status" value="3"/>
</dbReference>
<feature type="domain" description="Integrase catalytic" evidence="19">
    <location>
        <begin position="573"/>
        <end position="736"/>
    </location>
</feature>
<dbReference type="InterPro" id="IPR043502">
    <property type="entry name" value="DNA/RNA_pol_sf"/>
</dbReference>
<evidence type="ECO:0000256" key="8">
    <source>
        <dbReference type="ARBA" id="ARBA00022801"/>
    </source>
</evidence>
<dbReference type="CDD" id="cd09272">
    <property type="entry name" value="RNase_HI_RT_Ty1"/>
    <property type="match status" value="1"/>
</dbReference>
<dbReference type="Pfam" id="PF07727">
    <property type="entry name" value="RVT_2"/>
    <property type="match status" value="1"/>
</dbReference>
<feature type="region of interest" description="Disordered" evidence="17">
    <location>
        <begin position="3125"/>
        <end position="3161"/>
    </location>
</feature>
<reference evidence="20 21" key="1">
    <citation type="submission" date="2019-05" db="EMBL/GenBank/DDBJ databases">
        <title>Mikania micrantha, genome provides insights into the molecular mechanism of rapid growth.</title>
        <authorList>
            <person name="Liu B."/>
        </authorList>
    </citation>
    <scope>NUCLEOTIDE SEQUENCE [LARGE SCALE GENOMIC DNA]</scope>
    <source>
        <strain evidence="20">NLD-2019</strain>
        <tissue evidence="20">Leaf</tissue>
    </source>
</reference>
<keyword evidence="5" id="KW-0479">Metal-binding</keyword>
<dbReference type="Pfam" id="PF00078">
    <property type="entry name" value="RVT_1"/>
    <property type="match status" value="2"/>
</dbReference>
<feature type="coiled-coil region" evidence="16">
    <location>
        <begin position="1304"/>
        <end position="1338"/>
    </location>
</feature>
<dbReference type="EMBL" id="SZYD01000002">
    <property type="protein sequence ID" value="KAD7116967.1"/>
    <property type="molecule type" value="Genomic_DNA"/>
</dbReference>
<evidence type="ECO:0000259" key="18">
    <source>
        <dbReference type="PROSITE" id="PS50158"/>
    </source>
</evidence>
<dbReference type="Gene3D" id="3.30.420.10">
    <property type="entry name" value="Ribonuclease H-like superfamily/Ribonuclease H"/>
    <property type="match status" value="3"/>
</dbReference>
<dbReference type="InterPro" id="IPR036397">
    <property type="entry name" value="RNaseH_sf"/>
</dbReference>
<evidence type="ECO:0000256" key="5">
    <source>
        <dbReference type="ARBA" id="ARBA00022723"/>
    </source>
</evidence>
<evidence type="ECO:0000256" key="7">
    <source>
        <dbReference type="ARBA" id="ARBA00022759"/>
    </source>
</evidence>
<dbReference type="InterPro" id="IPR013103">
    <property type="entry name" value="RVT_2"/>
</dbReference>
<dbReference type="InterPro" id="IPR001878">
    <property type="entry name" value="Znf_CCHC"/>
</dbReference>
<feature type="region of interest" description="Disordered" evidence="17">
    <location>
        <begin position="2985"/>
        <end position="3052"/>
    </location>
</feature>
<name>A0A5N6PV39_9ASTR</name>
<keyword evidence="4" id="KW-0540">Nuclease</keyword>
<feature type="domain" description="Integrase catalytic" evidence="19">
    <location>
        <begin position="1842"/>
        <end position="2008"/>
    </location>
</feature>
<keyword evidence="11" id="KW-0695">RNA-directed DNA polymerase</keyword>
<keyword evidence="13" id="KW-0238">DNA-binding</keyword>
<dbReference type="Gene3D" id="1.10.340.70">
    <property type="match status" value="1"/>
</dbReference>